<protein>
    <submittedName>
        <fullName evidence="2">Uncharacterized protein</fullName>
    </submittedName>
</protein>
<dbReference type="AlphaFoldDB" id="A0A7C9RQ63"/>
<name>A0A7C9RQ63_9PSEU</name>
<accession>A0A7C9RQ63</accession>
<dbReference type="EMBL" id="JAAMPJ010000002">
    <property type="protein sequence ID" value="NGY59566.1"/>
    <property type="molecule type" value="Genomic_DNA"/>
</dbReference>
<sequence>MTYTSKGGDSPAGVTAQHNNATAPKRTSTVYGVLALHISDLSMSPAIPTGVRVRVHLGRERWFDASTLQRLAHLTWPARFVEVEGDDTNAIREVVQYLDRARARQEAAEAAHVEHMARWGLGGVA</sequence>
<feature type="region of interest" description="Disordered" evidence="1">
    <location>
        <begin position="1"/>
        <end position="21"/>
    </location>
</feature>
<dbReference type="RefSeq" id="WP_166045550.1">
    <property type="nucleotide sequence ID" value="NZ_JAAMPJ010000002.1"/>
</dbReference>
<evidence type="ECO:0000256" key="1">
    <source>
        <dbReference type="SAM" id="MobiDB-lite"/>
    </source>
</evidence>
<gene>
    <name evidence="2" type="ORF">G7043_11575</name>
</gene>
<reference evidence="2 3" key="1">
    <citation type="submission" date="2020-03" db="EMBL/GenBank/DDBJ databases">
        <title>Isolation and identification of active actinomycetes.</title>
        <authorList>
            <person name="Sun X."/>
        </authorList>
    </citation>
    <scope>NUCLEOTIDE SEQUENCE [LARGE SCALE GENOMIC DNA]</scope>
    <source>
        <strain evidence="2 3">NEAU-D13</strain>
    </source>
</reference>
<proteinExistence type="predicted"/>
<evidence type="ECO:0000313" key="2">
    <source>
        <dbReference type="EMBL" id="NGY59566.1"/>
    </source>
</evidence>
<organism evidence="2 3">
    <name type="scientific">Lentzea alba</name>
    <dbReference type="NCBI Taxonomy" id="2714351"/>
    <lineage>
        <taxon>Bacteria</taxon>
        <taxon>Bacillati</taxon>
        <taxon>Actinomycetota</taxon>
        <taxon>Actinomycetes</taxon>
        <taxon>Pseudonocardiales</taxon>
        <taxon>Pseudonocardiaceae</taxon>
        <taxon>Lentzea</taxon>
    </lineage>
</organism>
<evidence type="ECO:0000313" key="3">
    <source>
        <dbReference type="Proteomes" id="UP000481360"/>
    </source>
</evidence>
<keyword evidence="3" id="KW-1185">Reference proteome</keyword>
<comment type="caution">
    <text evidence="2">The sequence shown here is derived from an EMBL/GenBank/DDBJ whole genome shotgun (WGS) entry which is preliminary data.</text>
</comment>
<dbReference type="Proteomes" id="UP000481360">
    <property type="component" value="Unassembled WGS sequence"/>
</dbReference>